<reference evidence="2" key="1">
    <citation type="submission" date="2020-07" db="EMBL/GenBank/DDBJ databases">
        <title>Huge and variable diversity of episymbiotic CPR bacteria and DPANN archaea in groundwater ecosystems.</title>
        <authorList>
            <person name="He C.Y."/>
            <person name="Keren R."/>
            <person name="Whittaker M."/>
            <person name="Farag I.F."/>
            <person name="Doudna J."/>
            <person name="Cate J.H.D."/>
            <person name="Banfield J.F."/>
        </authorList>
    </citation>
    <scope>NUCLEOTIDE SEQUENCE</scope>
    <source>
        <strain evidence="2">NC_groundwater_1664_Pr3_B-0.1um_52_9</strain>
    </source>
</reference>
<dbReference type="PANTHER" id="PTHR33371">
    <property type="entry name" value="INTERMEMBRANE PHOSPHOLIPID TRANSPORT SYSTEM BINDING PROTEIN MLAD-RELATED"/>
    <property type="match status" value="1"/>
</dbReference>
<dbReference type="PANTHER" id="PTHR33371:SF4">
    <property type="entry name" value="INTERMEMBRANE PHOSPHOLIPID TRANSPORT SYSTEM BINDING PROTEIN MLAD"/>
    <property type="match status" value="1"/>
</dbReference>
<dbReference type="AlphaFoldDB" id="A0A9D6V1I9"/>
<sequence>MSKFSMEAKVGIFFLAVLAIFAYVWFKVLDLTLVEGFILKARFKTVEGLASGASVQIAGIKVGTVKDIQYDPDSGKAVVIMEFKDAYKNIIPEDSRITLRSKGLMGDKVIIIDPGKPNARKLKANEEFRMVSEPTDPEKVLDSMGVVAQDLQALTREARRQIVDEKGSERVESLITNADATFKGLREILDTNKEKISSTVDNADVATKDLREMVARNKDKINHTIDEMEKFSKGMDKTSNKFGRVADELETITKDVRGGRGTLGRLVADEALYRDAHALVRDMRGITKSIQYGQGTVGRLINDPEMYYEARRAVRNMNKTAEDISEATPISTLATILGAVLK</sequence>
<proteinExistence type="predicted"/>
<name>A0A9D6V1I9_9BACT</name>
<dbReference type="InterPro" id="IPR052336">
    <property type="entry name" value="MlaD_Phospholipid_Transporter"/>
</dbReference>
<evidence type="ECO:0000313" key="2">
    <source>
        <dbReference type="EMBL" id="MBI5249799.1"/>
    </source>
</evidence>
<evidence type="ECO:0000259" key="1">
    <source>
        <dbReference type="Pfam" id="PF02470"/>
    </source>
</evidence>
<dbReference type="EMBL" id="JACRDE010000265">
    <property type="protein sequence ID" value="MBI5249799.1"/>
    <property type="molecule type" value="Genomic_DNA"/>
</dbReference>
<protein>
    <submittedName>
        <fullName evidence="2">MCE family protein</fullName>
    </submittedName>
</protein>
<evidence type="ECO:0000313" key="3">
    <source>
        <dbReference type="Proteomes" id="UP000807825"/>
    </source>
</evidence>
<comment type="caution">
    <text evidence="2">The sequence shown here is derived from an EMBL/GenBank/DDBJ whole genome shotgun (WGS) entry which is preliminary data.</text>
</comment>
<gene>
    <name evidence="2" type="ORF">HY912_09905</name>
</gene>
<organism evidence="2 3">
    <name type="scientific">Desulfomonile tiedjei</name>
    <dbReference type="NCBI Taxonomy" id="2358"/>
    <lineage>
        <taxon>Bacteria</taxon>
        <taxon>Pseudomonadati</taxon>
        <taxon>Thermodesulfobacteriota</taxon>
        <taxon>Desulfomonilia</taxon>
        <taxon>Desulfomonilales</taxon>
        <taxon>Desulfomonilaceae</taxon>
        <taxon>Desulfomonile</taxon>
    </lineage>
</organism>
<dbReference type="Proteomes" id="UP000807825">
    <property type="component" value="Unassembled WGS sequence"/>
</dbReference>
<dbReference type="Pfam" id="PF02470">
    <property type="entry name" value="MlaD"/>
    <property type="match status" value="1"/>
</dbReference>
<dbReference type="InterPro" id="IPR003399">
    <property type="entry name" value="Mce/MlaD"/>
</dbReference>
<accession>A0A9D6V1I9</accession>
<feature type="domain" description="Mce/MlaD" evidence="1">
    <location>
        <begin position="39"/>
        <end position="115"/>
    </location>
</feature>